<dbReference type="AlphaFoldDB" id="A0A5C3N3Y3"/>
<dbReference type="PANTHER" id="PTHR23101">
    <property type="entry name" value="RAB GDP/GTP EXCHANGE FACTOR"/>
    <property type="match status" value="1"/>
</dbReference>
<feature type="compositionally biased region" description="Acidic residues" evidence="1">
    <location>
        <begin position="912"/>
        <end position="925"/>
    </location>
</feature>
<dbReference type="GO" id="GO:0030139">
    <property type="term" value="C:endocytic vesicle"/>
    <property type="evidence" value="ECO:0007669"/>
    <property type="project" value="TreeGrafter"/>
</dbReference>
<dbReference type="GO" id="GO:0016192">
    <property type="term" value="P:vesicle-mediated transport"/>
    <property type="evidence" value="ECO:0007669"/>
    <property type="project" value="InterPro"/>
</dbReference>
<dbReference type="Proteomes" id="UP000305948">
    <property type="component" value="Unassembled WGS sequence"/>
</dbReference>
<dbReference type="STRING" id="5364.A0A5C3N3Y3"/>
<feature type="compositionally biased region" description="Low complexity" evidence="1">
    <location>
        <begin position="604"/>
        <end position="626"/>
    </location>
</feature>
<evidence type="ECO:0000256" key="1">
    <source>
        <dbReference type="SAM" id="MobiDB-lite"/>
    </source>
</evidence>
<dbReference type="PROSITE" id="PS51205">
    <property type="entry name" value="VPS9"/>
    <property type="match status" value="1"/>
</dbReference>
<keyword evidence="4" id="KW-1185">Reference proteome</keyword>
<protein>
    <recommendedName>
        <fullName evidence="2">VPS9 domain-containing protein</fullName>
    </recommendedName>
</protein>
<feature type="compositionally biased region" description="Low complexity" evidence="1">
    <location>
        <begin position="1010"/>
        <end position="1028"/>
    </location>
</feature>
<evidence type="ECO:0000259" key="2">
    <source>
        <dbReference type="PROSITE" id="PS51205"/>
    </source>
</evidence>
<dbReference type="Gene3D" id="1.20.1050.80">
    <property type="entry name" value="VPS9 domain"/>
    <property type="match status" value="2"/>
</dbReference>
<accession>A0A5C3N3Y3</accession>
<feature type="region of interest" description="Disordered" evidence="1">
    <location>
        <begin position="868"/>
        <end position="1031"/>
    </location>
</feature>
<dbReference type="GO" id="GO:0005085">
    <property type="term" value="F:guanyl-nucleotide exchange factor activity"/>
    <property type="evidence" value="ECO:0007669"/>
    <property type="project" value="InterPro"/>
</dbReference>
<evidence type="ECO:0000313" key="3">
    <source>
        <dbReference type="EMBL" id="TFK51943.1"/>
    </source>
</evidence>
<dbReference type="GO" id="GO:0031267">
    <property type="term" value="F:small GTPase binding"/>
    <property type="evidence" value="ECO:0007669"/>
    <property type="project" value="TreeGrafter"/>
</dbReference>
<feature type="compositionally biased region" description="Basic and acidic residues" evidence="1">
    <location>
        <begin position="429"/>
        <end position="440"/>
    </location>
</feature>
<dbReference type="InterPro" id="IPR003123">
    <property type="entry name" value="VPS9"/>
</dbReference>
<dbReference type="Pfam" id="PF02204">
    <property type="entry name" value="VPS9"/>
    <property type="match status" value="1"/>
</dbReference>
<dbReference type="PANTHER" id="PTHR23101:SF25">
    <property type="entry name" value="GTPASE-ACTIVATING PROTEIN AND VPS9 DOMAIN-CONTAINING PROTEIN 1"/>
    <property type="match status" value="1"/>
</dbReference>
<feature type="compositionally biased region" description="Pro residues" evidence="1">
    <location>
        <begin position="268"/>
        <end position="280"/>
    </location>
</feature>
<name>A0A5C3N3Y3_9AGAM</name>
<organism evidence="3 4">
    <name type="scientific">Heliocybe sulcata</name>
    <dbReference type="NCBI Taxonomy" id="5364"/>
    <lineage>
        <taxon>Eukaryota</taxon>
        <taxon>Fungi</taxon>
        <taxon>Dikarya</taxon>
        <taxon>Basidiomycota</taxon>
        <taxon>Agaricomycotina</taxon>
        <taxon>Agaricomycetes</taxon>
        <taxon>Gloeophyllales</taxon>
        <taxon>Gloeophyllaceae</taxon>
        <taxon>Heliocybe</taxon>
    </lineage>
</organism>
<dbReference type="InterPro" id="IPR037191">
    <property type="entry name" value="VPS9_dom_sf"/>
</dbReference>
<dbReference type="SUPFAM" id="SSF109993">
    <property type="entry name" value="VPS9 domain"/>
    <property type="match status" value="1"/>
</dbReference>
<sequence>MSNRENLFPSASIGRSQGLHIQRESSPESLTAHPLLTPTSPKHHSPSASSSSLDLATSGQPSNAVPRYVPYTPRQRVAPTSATTGATMHPTPPQQQSQGGATTKLQLMNLKAAAQNVGLDGASVGWAILEKLESINDGDVDWNEIWNAISSGKATLLLPLEQASNHDNITVDLVKDHIVLCEGSSRKDAPMVFLSGLRGTLTDETLIIRSSLATTSKPFQAILDPSSRASALSSLPPLPALPSHPSIGYPSFSVPSYAPALPIPPRAAAPSKPALPPRPGPRTASGAAASRIGLPFASLFGKTPASSSPPVASPLTSSPSTATPPTVEGDHVIEVPAFTIDRRVDRKDLGKTLTKAIKTEVDEILATANAPAWVATRATTIPGPGSKNASTTSLPYLVNNRNDSETPEDIAGRLQDFYDALEEDLKAVGKKKAEREKEKEVNEEEEQQEKGKGMNEARRMEIVEAVERAICEVFYDRLFRQPTSDDAQHDEALSSRIAALNMLDLGLDHLGVDAGSATPDVQIIVKACGETLSGLELSGCRCPADKAAVLVAAHKIVVDGLSRLPPIHLKSEAEMEDDSKTPRAATFGRHSAPDDEDEEEDTPKSPTTSTATTAVELPATPTSTAADSTFTAVVSSPEVLPTVELPAEDMAVAESAKSATLAEPPASPILTISPPPETQKEPTPVSGDVLLPLVIYAVVKANPSHLVSHLLYTQRFRNHSVGGEESYCVINLMAVAEFLENVDLAALGFKEDETKVLSAADLKPIPVGDALGNSPTLPQQQLGANLRGRVEQQVDAITGSANRMISGVVNSVDTSFGVLRAFLPGGSEQPLPSPTASLQEAAPWNRPAFGLLRRESGFSIASLAASLPGNRPRSVLSPDEKGQQMVEVSSRPGSVRSLYVNDSSESGTSETGSEDEDEEEEEPEVEHDARSIRSFESMMSDRRKKAHPGNGRKSLADRLAQVPGLSRLGHGPEAESSSLASKVKTSPPPSRRSSLLVPGQSSVHNRFDTPASSRPASPGPGSSRLAPPKQRFLECSADDLKISEVSELLRDYRRLVEGIRAVGGFE</sequence>
<dbReference type="GO" id="GO:0005829">
    <property type="term" value="C:cytosol"/>
    <property type="evidence" value="ECO:0007669"/>
    <property type="project" value="TreeGrafter"/>
</dbReference>
<feature type="region of interest" description="Disordered" evidence="1">
    <location>
        <begin position="429"/>
        <end position="455"/>
    </location>
</feature>
<dbReference type="InterPro" id="IPR045046">
    <property type="entry name" value="Vps9-like"/>
</dbReference>
<dbReference type="EMBL" id="ML213510">
    <property type="protein sequence ID" value="TFK51943.1"/>
    <property type="molecule type" value="Genomic_DNA"/>
</dbReference>
<feature type="compositionally biased region" description="Low complexity" evidence="1">
    <location>
        <begin position="36"/>
        <end position="58"/>
    </location>
</feature>
<proteinExistence type="predicted"/>
<feature type="region of interest" description="Disordered" evidence="1">
    <location>
        <begin position="1"/>
        <end position="101"/>
    </location>
</feature>
<feature type="compositionally biased region" description="Basic and acidic residues" evidence="1">
    <location>
        <begin position="571"/>
        <end position="581"/>
    </location>
</feature>
<feature type="region of interest" description="Disordered" evidence="1">
    <location>
        <begin position="303"/>
        <end position="330"/>
    </location>
</feature>
<evidence type="ECO:0000313" key="4">
    <source>
        <dbReference type="Proteomes" id="UP000305948"/>
    </source>
</evidence>
<feature type="region of interest" description="Disordered" evidence="1">
    <location>
        <begin position="268"/>
        <end position="287"/>
    </location>
</feature>
<feature type="region of interest" description="Disordered" evidence="1">
    <location>
        <begin position="571"/>
        <end position="626"/>
    </location>
</feature>
<feature type="domain" description="VPS9" evidence="2">
    <location>
        <begin position="487"/>
        <end position="748"/>
    </location>
</feature>
<gene>
    <name evidence="3" type="ORF">OE88DRAFT_1488677</name>
</gene>
<feature type="region of interest" description="Disordered" evidence="1">
    <location>
        <begin position="654"/>
        <end position="684"/>
    </location>
</feature>
<feature type="compositionally biased region" description="Low complexity" evidence="1">
    <location>
        <begin position="303"/>
        <end position="326"/>
    </location>
</feature>
<dbReference type="OrthoDB" id="10264848at2759"/>
<reference evidence="3 4" key="1">
    <citation type="journal article" date="2019" name="Nat. Ecol. Evol.">
        <title>Megaphylogeny resolves global patterns of mushroom evolution.</title>
        <authorList>
            <person name="Varga T."/>
            <person name="Krizsan K."/>
            <person name="Foldi C."/>
            <person name="Dima B."/>
            <person name="Sanchez-Garcia M."/>
            <person name="Sanchez-Ramirez S."/>
            <person name="Szollosi G.J."/>
            <person name="Szarkandi J.G."/>
            <person name="Papp V."/>
            <person name="Albert L."/>
            <person name="Andreopoulos W."/>
            <person name="Angelini C."/>
            <person name="Antonin V."/>
            <person name="Barry K.W."/>
            <person name="Bougher N.L."/>
            <person name="Buchanan P."/>
            <person name="Buyck B."/>
            <person name="Bense V."/>
            <person name="Catcheside P."/>
            <person name="Chovatia M."/>
            <person name="Cooper J."/>
            <person name="Damon W."/>
            <person name="Desjardin D."/>
            <person name="Finy P."/>
            <person name="Geml J."/>
            <person name="Haridas S."/>
            <person name="Hughes K."/>
            <person name="Justo A."/>
            <person name="Karasinski D."/>
            <person name="Kautmanova I."/>
            <person name="Kiss B."/>
            <person name="Kocsube S."/>
            <person name="Kotiranta H."/>
            <person name="LaButti K.M."/>
            <person name="Lechner B.E."/>
            <person name="Liimatainen K."/>
            <person name="Lipzen A."/>
            <person name="Lukacs Z."/>
            <person name="Mihaltcheva S."/>
            <person name="Morgado L.N."/>
            <person name="Niskanen T."/>
            <person name="Noordeloos M.E."/>
            <person name="Ohm R.A."/>
            <person name="Ortiz-Santana B."/>
            <person name="Ovrebo C."/>
            <person name="Racz N."/>
            <person name="Riley R."/>
            <person name="Savchenko A."/>
            <person name="Shiryaev A."/>
            <person name="Soop K."/>
            <person name="Spirin V."/>
            <person name="Szebenyi C."/>
            <person name="Tomsovsky M."/>
            <person name="Tulloss R.E."/>
            <person name="Uehling J."/>
            <person name="Grigoriev I.V."/>
            <person name="Vagvolgyi C."/>
            <person name="Papp T."/>
            <person name="Martin F.M."/>
            <person name="Miettinen O."/>
            <person name="Hibbett D.S."/>
            <person name="Nagy L.G."/>
        </authorList>
    </citation>
    <scope>NUCLEOTIDE SEQUENCE [LARGE SCALE GENOMIC DNA]</scope>
    <source>
        <strain evidence="3 4">OMC1185</strain>
    </source>
</reference>
<feature type="compositionally biased region" description="Low complexity" evidence="1">
    <location>
        <begin position="981"/>
        <end position="998"/>
    </location>
</feature>